<dbReference type="Proteomes" id="UP001595823">
    <property type="component" value="Unassembled WGS sequence"/>
</dbReference>
<reference evidence="2" key="1">
    <citation type="journal article" date="2019" name="Int. J. Syst. Evol. Microbiol.">
        <title>The Global Catalogue of Microorganisms (GCM) 10K type strain sequencing project: providing services to taxonomists for standard genome sequencing and annotation.</title>
        <authorList>
            <consortium name="The Broad Institute Genomics Platform"/>
            <consortium name="The Broad Institute Genome Sequencing Center for Infectious Disease"/>
            <person name="Wu L."/>
            <person name="Ma J."/>
        </authorList>
    </citation>
    <scope>NUCLEOTIDE SEQUENCE [LARGE SCALE GENOMIC DNA]</scope>
    <source>
        <strain evidence="2">IBRC-M 10908</strain>
    </source>
</reference>
<dbReference type="EMBL" id="JBHSDK010000002">
    <property type="protein sequence ID" value="MFC4333884.1"/>
    <property type="molecule type" value="Genomic_DNA"/>
</dbReference>
<protein>
    <submittedName>
        <fullName evidence="1">Uncharacterized protein</fullName>
    </submittedName>
</protein>
<accession>A0ABV8TSZ6</accession>
<dbReference type="RefSeq" id="WP_380617623.1">
    <property type="nucleotide sequence ID" value="NZ_JBHSDK010000002.1"/>
</dbReference>
<dbReference type="SUPFAM" id="SSF103084">
    <property type="entry name" value="Holliday junction resolvase RusA"/>
    <property type="match status" value="1"/>
</dbReference>
<evidence type="ECO:0000313" key="1">
    <source>
        <dbReference type="EMBL" id="MFC4333884.1"/>
    </source>
</evidence>
<keyword evidence="2" id="KW-1185">Reference proteome</keyword>
<organism evidence="1 2">
    <name type="scientific">Salininema proteolyticum</name>
    <dbReference type="NCBI Taxonomy" id="1607685"/>
    <lineage>
        <taxon>Bacteria</taxon>
        <taxon>Bacillati</taxon>
        <taxon>Actinomycetota</taxon>
        <taxon>Actinomycetes</taxon>
        <taxon>Glycomycetales</taxon>
        <taxon>Glycomycetaceae</taxon>
        <taxon>Salininema</taxon>
    </lineage>
</organism>
<proteinExistence type="predicted"/>
<comment type="caution">
    <text evidence="1">The sequence shown here is derived from an EMBL/GenBank/DDBJ whole genome shotgun (WGS) entry which is preliminary data.</text>
</comment>
<evidence type="ECO:0000313" key="2">
    <source>
        <dbReference type="Proteomes" id="UP001595823"/>
    </source>
</evidence>
<sequence length="125" mass="13901">MTTYIVTIPAPAGWISSNDRGHWAPRARLTRTWRAAARLQAKTAKVPQLSRVRIVAEVQRPDRRRADAANRYPTIKAAIDGLVDAGVIADDDDKHVDDLVIRRGATVARRLGQLTLHITEVDDDD</sequence>
<gene>
    <name evidence="1" type="ORF">ACFPET_01575</name>
</gene>
<dbReference type="Gene3D" id="3.30.1330.70">
    <property type="entry name" value="Holliday junction resolvase RusA"/>
    <property type="match status" value="1"/>
</dbReference>
<name>A0ABV8TSZ6_9ACTN</name>
<dbReference type="InterPro" id="IPR036614">
    <property type="entry name" value="RusA-like_sf"/>
</dbReference>